<proteinExistence type="predicted"/>
<dbReference type="Gene3D" id="3.30.420.10">
    <property type="entry name" value="Ribonuclease H-like superfamily/Ribonuclease H"/>
    <property type="match status" value="1"/>
</dbReference>
<sequence>MKDHINRVLKESDKCIIYNRKTTGGSDFVVTKRKLEKVALDLMDIGGENRYVLLGIDYFTRRLWGSRLKSKESCEVIKMLQKWIKKDVFQRSTLLITVESLQVMSLKIGV</sequence>
<accession>A0A9P6GUY1</accession>
<dbReference type="SUPFAM" id="SSF53098">
    <property type="entry name" value="Ribonuclease H-like"/>
    <property type="match status" value="1"/>
</dbReference>
<dbReference type="Proteomes" id="UP000740883">
    <property type="component" value="Unassembled WGS sequence"/>
</dbReference>
<keyword evidence="2" id="KW-1185">Reference proteome</keyword>
<evidence type="ECO:0000313" key="2">
    <source>
        <dbReference type="Proteomes" id="UP000740883"/>
    </source>
</evidence>
<dbReference type="AlphaFoldDB" id="A0A9P6GUY1"/>
<organism evidence="1 2">
    <name type="scientific">Nosema granulosis</name>
    <dbReference type="NCBI Taxonomy" id="83296"/>
    <lineage>
        <taxon>Eukaryota</taxon>
        <taxon>Fungi</taxon>
        <taxon>Fungi incertae sedis</taxon>
        <taxon>Microsporidia</taxon>
        <taxon>Nosematidae</taxon>
        <taxon>Nosema</taxon>
    </lineage>
</organism>
<comment type="caution">
    <text evidence="1">The sequence shown here is derived from an EMBL/GenBank/DDBJ whole genome shotgun (WGS) entry which is preliminary data.</text>
</comment>
<dbReference type="InterPro" id="IPR036397">
    <property type="entry name" value="RNaseH_sf"/>
</dbReference>
<dbReference type="GO" id="GO:0003676">
    <property type="term" value="F:nucleic acid binding"/>
    <property type="evidence" value="ECO:0007669"/>
    <property type="project" value="InterPro"/>
</dbReference>
<evidence type="ECO:0000313" key="1">
    <source>
        <dbReference type="EMBL" id="KAF9754387.1"/>
    </source>
</evidence>
<gene>
    <name evidence="1" type="ORF">NGRA_3329</name>
</gene>
<reference evidence="1 2" key="1">
    <citation type="journal article" date="2020" name="Genome Biol. Evol.">
        <title>Comparative genomics of strictly vertically transmitted, feminizing microsporidia endosymbionts of amphipod crustaceans.</title>
        <authorList>
            <person name="Cormier A."/>
            <person name="Chebbi M.A."/>
            <person name="Giraud I."/>
            <person name="Wattier R."/>
            <person name="Teixeira M."/>
            <person name="Gilbert C."/>
            <person name="Rigaud T."/>
            <person name="Cordaux R."/>
        </authorList>
    </citation>
    <scope>NUCLEOTIDE SEQUENCE [LARGE SCALE GENOMIC DNA]</scope>
    <source>
        <strain evidence="1 2">Ou3-Ou53</strain>
    </source>
</reference>
<dbReference type="EMBL" id="SBJO01000837">
    <property type="protein sequence ID" value="KAF9754387.1"/>
    <property type="molecule type" value="Genomic_DNA"/>
</dbReference>
<protein>
    <submittedName>
        <fullName evidence="1">Uncharacterized protein</fullName>
    </submittedName>
</protein>
<dbReference type="OrthoDB" id="5832112at2759"/>
<dbReference type="InterPro" id="IPR012337">
    <property type="entry name" value="RNaseH-like_sf"/>
</dbReference>
<name>A0A9P6GUY1_9MICR</name>